<organism evidence="9 10">
    <name type="scientific">Elysia chlorotica</name>
    <name type="common">Eastern emerald elysia</name>
    <name type="synonym">Sea slug</name>
    <dbReference type="NCBI Taxonomy" id="188477"/>
    <lineage>
        <taxon>Eukaryota</taxon>
        <taxon>Metazoa</taxon>
        <taxon>Spiralia</taxon>
        <taxon>Lophotrochozoa</taxon>
        <taxon>Mollusca</taxon>
        <taxon>Gastropoda</taxon>
        <taxon>Heterobranchia</taxon>
        <taxon>Euthyneura</taxon>
        <taxon>Panpulmonata</taxon>
        <taxon>Sacoglossa</taxon>
        <taxon>Placobranchoidea</taxon>
        <taxon>Plakobranchidae</taxon>
        <taxon>Elysia</taxon>
    </lineage>
</organism>
<dbReference type="Proteomes" id="UP000271974">
    <property type="component" value="Unassembled WGS sequence"/>
</dbReference>
<evidence type="ECO:0000256" key="6">
    <source>
        <dbReference type="SAM" id="MobiDB-lite"/>
    </source>
</evidence>
<dbReference type="OrthoDB" id="411451at2759"/>
<feature type="domain" description="Sulfotransferase" evidence="8">
    <location>
        <begin position="217"/>
        <end position="415"/>
    </location>
</feature>
<accession>A0A3S1HMC3</accession>
<keyword evidence="1" id="KW-0808">Transferase</keyword>
<comment type="caution">
    <text evidence="9">The sequence shown here is derived from an EMBL/GenBank/DDBJ whole genome shotgun (WGS) entry which is preliminary data.</text>
</comment>
<evidence type="ECO:0000256" key="3">
    <source>
        <dbReference type="PIRSR" id="PIRSR637359-1"/>
    </source>
</evidence>
<name>A0A3S1HMC3_ELYCH</name>
<dbReference type="STRING" id="188477.A0A3S1HMC3"/>
<feature type="binding site" evidence="4">
    <location>
        <begin position="226"/>
        <end position="230"/>
    </location>
    <ligand>
        <name>3'-phosphoadenylyl sulfate</name>
        <dbReference type="ChEBI" id="CHEBI:58339"/>
    </ligand>
</feature>
<dbReference type="EMBL" id="RQTK01000289">
    <property type="protein sequence ID" value="RUS82361.1"/>
    <property type="molecule type" value="Genomic_DNA"/>
</dbReference>
<feature type="active site" description="For sulfotransferase activity" evidence="3">
    <location>
        <position position="226"/>
    </location>
</feature>
<dbReference type="Pfam" id="PF00685">
    <property type="entry name" value="Sulfotransfer_1"/>
    <property type="match status" value="1"/>
</dbReference>
<keyword evidence="7" id="KW-0812">Transmembrane</keyword>
<keyword evidence="7" id="KW-1133">Transmembrane helix</keyword>
<sequence>MLVLSRLSGRCRVWHKIVRVVMVSAGLAVILIGFLSSYPSGVRVSQSLEKYRGPAEPRDPARIPWRHNRALQFMDVDRANSQDSDSIRIKTDLPQQKSKTISDRNLEFNGGRPTPYAGEIPDSIRETKGNLNRQDQRGADHVIKIDTQPMTEDYDGSLKQEASNYVRNLRYTADSKNSDVLNINKPKANNLTRHGKHGAHHERAWRNSTEKPARRLPKVLIIGVKKAGTRALLEFLRAHPSIESPGPEPHFFDRNYHRGLHWYRELMPRSQADQLTVEKTPAYFVSPEVPQRVHDLDPGMKLLLVVRDPVTRAISDYCQAASKRRIQPFEQMAVAADDSPFTPSDTGQVRANWSAIRIGLYAQHLARWLRVFPLGQIHVVDGQSLIDNPASELAQVEQFLGIPAFTKDSHFRLRTFKGKFPCLVRSDGSVHCLNNRSKGREHPVVRESVLRRLRQFYKPHNERFFNMIGRTFEWKSS</sequence>
<keyword evidence="10" id="KW-1185">Reference proteome</keyword>
<feature type="binding site" evidence="4">
    <location>
        <begin position="438"/>
        <end position="442"/>
    </location>
    <ligand>
        <name>3'-phosphoadenylyl sulfate</name>
        <dbReference type="ChEBI" id="CHEBI:58339"/>
    </ligand>
</feature>
<dbReference type="InterPro" id="IPR037359">
    <property type="entry name" value="NST/OST"/>
</dbReference>
<feature type="transmembrane region" description="Helical" evidence="7">
    <location>
        <begin position="20"/>
        <end position="38"/>
    </location>
</feature>
<feature type="binding site" evidence="4">
    <location>
        <position position="315"/>
    </location>
    <ligand>
        <name>3'-phosphoadenylyl sulfate</name>
        <dbReference type="ChEBI" id="CHEBI:58339"/>
    </ligand>
</feature>
<dbReference type="Gene3D" id="3.40.50.300">
    <property type="entry name" value="P-loop containing nucleotide triphosphate hydrolases"/>
    <property type="match status" value="1"/>
</dbReference>
<reference evidence="9 10" key="1">
    <citation type="submission" date="2019-01" db="EMBL/GenBank/DDBJ databases">
        <title>A draft genome assembly of the solar-powered sea slug Elysia chlorotica.</title>
        <authorList>
            <person name="Cai H."/>
            <person name="Li Q."/>
            <person name="Fang X."/>
            <person name="Li J."/>
            <person name="Curtis N.E."/>
            <person name="Altenburger A."/>
            <person name="Shibata T."/>
            <person name="Feng M."/>
            <person name="Maeda T."/>
            <person name="Schwartz J.A."/>
            <person name="Shigenobu S."/>
            <person name="Lundholm N."/>
            <person name="Nishiyama T."/>
            <person name="Yang H."/>
            <person name="Hasebe M."/>
            <person name="Li S."/>
            <person name="Pierce S.K."/>
            <person name="Wang J."/>
        </authorList>
    </citation>
    <scope>NUCLEOTIDE SEQUENCE [LARGE SCALE GENOMIC DNA]</scope>
    <source>
        <strain evidence="9">EC2010</strain>
        <tissue evidence="9">Whole organism of an adult</tissue>
    </source>
</reference>
<evidence type="ECO:0000256" key="7">
    <source>
        <dbReference type="SAM" id="Phobius"/>
    </source>
</evidence>
<gene>
    <name evidence="9" type="ORF">EGW08_009876</name>
</gene>
<evidence type="ECO:0000256" key="1">
    <source>
        <dbReference type="ARBA" id="ARBA00022679"/>
    </source>
</evidence>
<feature type="disulfide bond" evidence="5">
    <location>
        <begin position="422"/>
        <end position="432"/>
    </location>
</feature>
<evidence type="ECO:0000256" key="2">
    <source>
        <dbReference type="ARBA" id="ARBA00023180"/>
    </source>
</evidence>
<dbReference type="PANTHER" id="PTHR10605">
    <property type="entry name" value="HEPARAN SULFATE SULFOTRANSFERASE"/>
    <property type="match status" value="1"/>
</dbReference>
<keyword evidence="2" id="KW-0325">Glycoprotein</keyword>
<evidence type="ECO:0000256" key="5">
    <source>
        <dbReference type="PIRSR" id="PIRSR637359-3"/>
    </source>
</evidence>
<dbReference type="PANTHER" id="PTHR10605:SF72">
    <property type="entry name" value="HEPARAN SULFATE 3-O SULFOTRANSFERASE-B, ISOFORM A"/>
    <property type="match status" value="1"/>
</dbReference>
<feature type="region of interest" description="Disordered" evidence="6">
    <location>
        <begin position="180"/>
        <end position="207"/>
    </location>
</feature>
<evidence type="ECO:0000313" key="9">
    <source>
        <dbReference type="EMBL" id="RUS82361.1"/>
    </source>
</evidence>
<protein>
    <recommendedName>
        <fullName evidence="8">Sulfotransferase domain-containing protein</fullName>
    </recommendedName>
</protein>
<dbReference type="FunFam" id="3.40.50.300:FF:002997">
    <property type="entry name" value="Sulfotransferase"/>
    <property type="match status" value="1"/>
</dbReference>
<dbReference type="GO" id="GO:0008467">
    <property type="term" value="F:[heparan sulfate]-glucosamine 3-sulfotransferase activity"/>
    <property type="evidence" value="ECO:0007669"/>
    <property type="project" value="TreeGrafter"/>
</dbReference>
<feature type="compositionally biased region" description="Polar residues" evidence="6">
    <location>
        <begin position="180"/>
        <end position="192"/>
    </location>
</feature>
<proteinExistence type="predicted"/>
<dbReference type="AlphaFoldDB" id="A0A3S1HMC3"/>
<keyword evidence="7" id="KW-0472">Membrane</keyword>
<evidence type="ECO:0000259" key="8">
    <source>
        <dbReference type="Pfam" id="PF00685"/>
    </source>
</evidence>
<evidence type="ECO:0000256" key="4">
    <source>
        <dbReference type="PIRSR" id="PIRSR637359-2"/>
    </source>
</evidence>
<dbReference type="InterPro" id="IPR000863">
    <property type="entry name" value="Sulfotransferase_dom"/>
</dbReference>
<evidence type="ECO:0000313" key="10">
    <source>
        <dbReference type="Proteomes" id="UP000271974"/>
    </source>
</evidence>
<dbReference type="SUPFAM" id="SSF52540">
    <property type="entry name" value="P-loop containing nucleoside triphosphate hydrolases"/>
    <property type="match status" value="1"/>
</dbReference>
<keyword evidence="5" id="KW-1015">Disulfide bond</keyword>
<dbReference type="InterPro" id="IPR027417">
    <property type="entry name" value="P-loop_NTPase"/>
</dbReference>
<feature type="binding site" evidence="4">
    <location>
        <position position="307"/>
    </location>
    <ligand>
        <name>3'-phosphoadenylyl sulfate</name>
        <dbReference type="ChEBI" id="CHEBI:58339"/>
    </ligand>
</feature>